<name>A0AAP1E7W4_BACIU</name>
<evidence type="ECO:0000256" key="4">
    <source>
        <dbReference type="ARBA" id="ARBA00022967"/>
    </source>
</evidence>
<evidence type="ECO:0000256" key="3">
    <source>
        <dbReference type="ARBA" id="ARBA00022840"/>
    </source>
</evidence>
<dbReference type="Proteomes" id="UP000076442">
    <property type="component" value="Unassembled WGS sequence"/>
</dbReference>
<keyword evidence="3 6" id="KW-0067">ATP-binding</keyword>
<comment type="caution">
    <text evidence="6">The sequence shown here is derived from an EMBL/GenBank/DDBJ whole genome shotgun (WGS) entry which is preliminary data.</text>
</comment>
<dbReference type="GO" id="GO:0016887">
    <property type="term" value="F:ATP hydrolysis activity"/>
    <property type="evidence" value="ECO:0007669"/>
    <property type="project" value="InterPro"/>
</dbReference>
<dbReference type="InterPro" id="IPR003593">
    <property type="entry name" value="AAA+_ATPase"/>
</dbReference>
<dbReference type="InterPro" id="IPR027417">
    <property type="entry name" value="P-loop_NTPase"/>
</dbReference>
<dbReference type="SUPFAM" id="SSF52540">
    <property type="entry name" value="P-loop containing nucleoside triphosphate hydrolases"/>
    <property type="match status" value="1"/>
</dbReference>
<evidence type="ECO:0000256" key="2">
    <source>
        <dbReference type="ARBA" id="ARBA00022741"/>
    </source>
</evidence>
<dbReference type="InterPro" id="IPR050166">
    <property type="entry name" value="ABC_transporter_ATP-bind"/>
</dbReference>
<dbReference type="InterPro" id="IPR003439">
    <property type="entry name" value="ABC_transporter-like_ATP-bd"/>
</dbReference>
<evidence type="ECO:0000313" key="6">
    <source>
        <dbReference type="EMBL" id="KZD94626.1"/>
    </source>
</evidence>
<sequence length="298" mass="33422">MLFKQKNNWAADRTAEGSHLYKNRDGGLFVFFEGGVGRKRGIKVAVTISIKEKAFVQEGRKNTVLENIELSIAPGEFLTLIGPSGCGKSTLLKIIAGLDSEYDGSVEINGRSVTAPGIQQGFIFQEHRLFPWLTVEQNIAADLNLKDPKVKQKVDELIEIVRLKGSEKAYPRELSGGMSQRVAIARALLREPEVLLLDEPFGALDAFTRKHLQDVLLDIWRRKKTTMILVTHDIDESVYLGNELAILKAKPGKIHKLMPIHLAYPRNRTTPDFQAIRQRVLSEFEKTEDLEYAEGSGI</sequence>
<accession>A0AAP1E7W4</accession>
<dbReference type="Pfam" id="PF00005">
    <property type="entry name" value="ABC_tran"/>
    <property type="match status" value="1"/>
</dbReference>
<dbReference type="CDD" id="cd03293">
    <property type="entry name" value="ABC_NrtD_SsuB_transporters"/>
    <property type="match status" value="1"/>
</dbReference>
<evidence type="ECO:0000313" key="7">
    <source>
        <dbReference type="Proteomes" id="UP000076442"/>
    </source>
</evidence>
<reference evidence="6 7" key="1">
    <citation type="submission" date="2015-09" db="EMBL/GenBank/DDBJ databases">
        <title>Spore heat resistance.</title>
        <authorList>
            <person name="Boekhorst J."/>
            <person name="Berendsen E.M."/>
            <person name="Wells-Bennik M.H."/>
            <person name="Kuipers O.P."/>
        </authorList>
    </citation>
    <scope>NUCLEOTIDE SEQUENCE [LARGE SCALE GENOMIC DNA]</scope>
    <source>
        <strain evidence="6 7">B4122</strain>
    </source>
</reference>
<evidence type="ECO:0000259" key="5">
    <source>
        <dbReference type="PROSITE" id="PS50893"/>
    </source>
</evidence>
<dbReference type="Gene3D" id="3.40.50.300">
    <property type="entry name" value="P-loop containing nucleotide triphosphate hydrolases"/>
    <property type="match status" value="1"/>
</dbReference>
<dbReference type="InterPro" id="IPR017871">
    <property type="entry name" value="ABC_transporter-like_CS"/>
</dbReference>
<dbReference type="PROSITE" id="PS00211">
    <property type="entry name" value="ABC_TRANSPORTER_1"/>
    <property type="match status" value="1"/>
</dbReference>
<dbReference type="SMART" id="SM00382">
    <property type="entry name" value="AAA"/>
    <property type="match status" value="1"/>
</dbReference>
<gene>
    <name evidence="6" type="ORF">B4122_0383</name>
</gene>
<dbReference type="EMBL" id="LJZV01000002">
    <property type="protein sequence ID" value="KZD94626.1"/>
    <property type="molecule type" value="Genomic_DNA"/>
</dbReference>
<dbReference type="AlphaFoldDB" id="A0AAP1E7W4"/>
<dbReference type="PANTHER" id="PTHR42788">
    <property type="entry name" value="TAURINE IMPORT ATP-BINDING PROTEIN-RELATED"/>
    <property type="match status" value="1"/>
</dbReference>
<keyword evidence="2" id="KW-0547">Nucleotide-binding</keyword>
<feature type="domain" description="ABC transporter" evidence="5">
    <location>
        <begin position="50"/>
        <end position="274"/>
    </location>
</feature>
<dbReference type="PANTHER" id="PTHR42788:SF13">
    <property type="entry name" value="ALIPHATIC SULFONATES IMPORT ATP-BINDING PROTEIN SSUB"/>
    <property type="match status" value="1"/>
</dbReference>
<keyword evidence="4" id="KW-1278">Translocase</keyword>
<keyword evidence="1" id="KW-0813">Transport</keyword>
<protein>
    <submittedName>
        <fullName evidence="6">Alkanesulfonates ABC transporter ATP-binding protein</fullName>
    </submittedName>
</protein>
<evidence type="ECO:0000256" key="1">
    <source>
        <dbReference type="ARBA" id="ARBA00022448"/>
    </source>
</evidence>
<dbReference type="GO" id="GO:0005524">
    <property type="term" value="F:ATP binding"/>
    <property type="evidence" value="ECO:0007669"/>
    <property type="project" value="UniProtKB-KW"/>
</dbReference>
<proteinExistence type="predicted"/>
<organism evidence="6 7">
    <name type="scientific">Bacillus subtilis</name>
    <dbReference type="NCBI Taxonomy" id="1423"/>
    <lineage>
        <taxon>Bacteria</taxon>
        <taxon>Bacillati</taxon>
        <taxon>Bacillota</taxon>
        <taxon>Bacilli</taxon>
        <taxon>Bacillales</taxon>
        <taxon>Bacillaceae</taxon>
        <taxon>Bacillus</taxon>
    </lineage>
</organism>
<dbReference type="PROSITE" id="PS50893">
    <property type="entry name" value="ABC_TRANSPORTER_2"/>
    <property type="match status" value="1"/>
</dbReference>